<keyword evidence="7" id="KW-0511">Multifunctional enzyme</keyword>
<dbReference type="PANTHER" id="PTHR43237">
    <property type="entry name" value="NADP-DEPENDENT MALIC ENZYME"/>
    <property type="match status" value="1"/>
</dbReference>
<dbReference type="InterPro" id="IPR046346">
    <property type="entry name" value="Aminoacid_DH-like_N_sf"/>
</dbReference>
<dbReference type="SUPFAM" id="SSF51735">
    <property type="entry name" value="NAD(P)-binding Rossmann-fold domains"/>
    <property type="match status" value="1"/>
</dbReference>
<evidence type="ECO:0000259" key="12">
    <source>
        <dbReference type="SMART" id="SM01274"/>
    </source>
</evidence>
<dbReference type="FunFam" id="3.40.50.10380:FF:000003">
    <property type="entry name" value="NADP-dependent malic enzyme"/>
    <property type="match status" value="1"/>
</dbReference>
<dbReference type="SMART" id="SM01274">
    <property type="entry name" value="malic"/>
    <property type="match status" value="1"/>
</dbReference>
<dbReference type="SUPFAM" id="SSF53223">
    <property type="entry name" value="Aminoacid dehydrogenase-like, N-terminal domain"/>
    <property type="match status" value="1"/>
</dbReference>
<feature type="domain" description="Malic enzyme NAD-binding" evidence="11">
    <location>
        <begin position="219"/>
        <end position="455"/>
    </location>
</feature>
<dbReference type="InterPro" id="IPR042113">
    <property type="entry name" value="P_AcTrfase_dom1"/>
</dbReference>
<sequence length="805" mass="86994">MGVTVDTCSFSDWTERDLTNPSSLVKAENALSLRLAAACAMRRKARTVKRTTDLMPKAKITDQEALAFHLDPTPGKWEVQATVPMTTQRDLSLAYSPGVAVPCEAIAANPETAYDYTNKGNLVAVISNGTAVLGLGNLGALGSKPVMEGKSVLFKRFADVNSIDIELDTEDTDAFINAVRLMGPTFGGINLEDIKAPECFIIEQRLKEEMDIPVFHDDQHGTAVICAAGLINALHISGKKIEDVKIVLNGAGAAGIACIELLKAMGARHENCIVCDTKGVIYQGRTEGMNQWKSAHAITTELRSLEEAMNGADVFLGVSVKGAVTPDMVASMADNPVIFAMANPDPEITPEEAHDVRVDAIVATGRSDYPNQVNNVLGFPYLFRGALDIHARAINDEMKIACAHALAQLAREDVPDEVAMAYGKSLTFGRDYIIPTPFDPRLIHRIPPAVARAGMDTGAARRPIIDMDAYELSLKSRMDPTASILRGLNARARQAQSRMIFAEGDDPRVLRAAVMYQRSGFGKALVVGRQDDVKVKLEAAGLGDAVRELEVVNAANTMHLDTYKNFLYKRLQRKGFDGKDIHRLAARDRHVFSALMLAHGHGDGVVTGATRKSAHVLDRINHVFDADAAHGAAGVTALLHKGRIVLIGDTLVHEWPDENNLADIAERAANVARHMGLEPRVAFVSFSTFGYPVSERAEKMHIAPEVLDRRGVDFEYEGEMTVDVALNENQQEAYPFSRLTGPANILIVPARHSASISTKLMQEMGGATVIGPILSGVDKPIQICSTGSTANDILNMAILAACDIG</sequence>
<comment type="cofactor">
    <cofactor evidence="1">
        <name>Mn(2+)</name>
        <dbReference type="ChEBI" id="CHEBI:29035"/>
    </cofactor>
</comment>
<feature type="domain" description="Malic enzyme N-terminal" evidence="12">
    <location>
        <begin position="74"/>
        <end position="207"/>
    </location>
</feature>
<protein>
    <submittedName>
        <fullName evidence="13">NADP-dependent malic enzyme</fullName>
        <ecNumber evidence="13">1.1.1.40</ecNumber>
    </submittedName>
</protein>
<dbReference type="AlphaFoldDB" id="A0A2R8C3M1"/>
<evidence type="ECO:0000256" key="10">
    <source>
        <dbReference type="PIRSR" id="PIRSR036684-3"/>
    </source>
</evidence>
<dbReference type="Gene3D" id="3.40.50.10950">
    <property type="match status" value="1"/>
</dbReference>
<evidence type="ECO:0000256" key="5">
    <source>
        <dbReference type="ARBA" id="ARBA00022723"/>
    </source>
</evidence>
<proteinExistence type="inferred from homology"/>
<comment type="similarity">
    <text evidence="4">In the C-terminal section; belongs to the phosphate acetyltransferase and butyryltransferase family.</text>
</comment>
<feature type="binding site" evidence="9">
    <location>
        <position position="193"/>
    </location>
    <ligand>
        <name>a divalent metal cation</name>
        <dbReference type="ChEBI" id="CHEBI:60240"/>
    </ligand>
</feature>
<dbReference type="InterPro" id="IPR037062">
    <property type="entry name" value="Malic_N_dom_sf"/>
</dbReference>
<organism evidence="13 14">
    <name type="scientific">Falsiruegeria mediterranea M17</name>
    <dbReference type="NCBI Taxonomy" id="1200281"/>
    <lineage>
        <taxon>Bacteria</taxon>
        <taxon>Pseudomonadati</taxon>
        <taxon>Pseudomonadota</taxon>
        <taxon>Alphaproteobacteria</taxon>
        <taxon>Rhodobacterales</taxon>
        <taxon>Roseobacteraceae</taxon>
        <taxon>Falsiruegeria</taxon>
    </lineage>
</organism>
<dbReference type="Pfam" id="PF00390">
    <property type="entry name" value="malic"/>
    <property type="match status" value="1"/>
</dbReference>
<name>A0A2R8C3M1_9RHOB</name>
<dbReference type="Gene3D" id="3.40.50.10380">
    <property type="entry name" value="Malic enzyme, N-terminal domain"/>
    <property type="match status" value="1"/>
</dbReference>
<reference evidence="14" key="1">
    <citation type="submission" date="2018-03" db="EMBL/GenBank/DDBJ databases">
        <authorList>
            <person name="Rodrigo-Torres L."/>
            <person name="Arahal R. D."/>
            <person name="Lucena T."/>
        </authorList>
    </citation>
    <scope>NUCLEOTIDE SEQUENCE [LARGE SCALE GENOMIC DNA]</scope>
    <source>
        <strain evidence="14">CECT 7615</strain>
    </source>
</reference>
<feature type="binding site" evidence="10">
    <location>
        <position position="343"/>
    </location>
    <ligand>
        <name>a divalent metal cation</name>
        <dbReference type="ChEBI" id="CHEBI:60240"/>
    </ligand>
</feature>
<keyword evidence="6 13" id="KW-0560">Oxidoreductase</keyword>
<dbReference type="SMART" id="SM00919">
    <property type="entry name" value="Malic_M"/>
    <property type="match status" value="1"/>
</dbReference>
<dbReference type="PROSITE" id="PS00331">
    <property type="entry name" value="MALIC_ENZYMES"/>
    <property type="match status" value="1"/>
</dbReference>
<dbReference type="InterPro" id="IPR012301">
    <property type="entry name" value="Malic_N_dom"/>
</dbReference>
<comment type="similarity">
    <text evidence="3">In the N-terminal section; belongs to the malic enzymes family.</text>
</comment>
<dbReference type="InterPro" id="IPR002505">
    <property type="entry name" value="PTA_PTB"/>
</dbReference>
<feature type="active site" description="Proton acceptor" evidence="8">
    <location>
        <position position="150"/>
    </location>
</feature>
<feature type="binding site" evidence="10">
    <location>
        <position position="218"/>
    </location>
    <ligand>
        <name>a divalent metal cation</name>
        <dbReference type="ChEBI" id="CHEBI:60240"/>
    </ligand>
</feature>
<dbReference type="InterPro" id="IPR012188">
    <property type="entry name" value="ME_PTA"/>
</dbReference>
<dbReference type="GO" id="GO:0051287">
    <property type="term" value="F:NAD binding"/>
    <property type="evidence" value="ECO:0007669"/>
    <property type="project" value="InterPro"/>
</dbReference>
<dbReference type="Gene3D" id="3.40.50.10750">
    <property type="entry name" value="Isocitrate/Isopropylmalate dehydrogenase-like"/>
    <property type="match status" value="1"/>
</dbReference>
<dbReference type="CDD" id="cd05311">
    <property type="entry name" value="NAD_bind_2_malic_enz"/>
    <property type="match status" value="1"/>
</dbReference>
<dbReference type="InterPro" id="IPR036291">
    <property type="entry name" value="NAD(P)-bd_dom_sf"/>
</dbReference>
<dbReference type="GO" id="GO:0016746">
    <property type="term" value="F:acyltransferase activity"/>
    <property type="evidence" value="ECO:0007669"/>
    <property type="project" value="InterPro"/>
</dbReference>
<gene>
    <name evidence="13" type="primary">tme</name>
    <name evidence="13" type="ORF">TRM7615_00507</name>
</gene>
<keyword evidence="5 9" id="KW-0479">Metal-binding</keyword>
<dbReference type="GO" id="GO:0006108">
    <property type="term" value="P:malate metabolic process"/>
    <property type="evidence" value="ECO:0007669"/>
    <property type="project" value="InterPro"/>
</dbReference>
<dbReference type="InterPro" id="IPR051674">
    <property type="entry name" value="Malate_Decarboxylase"/>
</dbReference>
<evidence type="ECO:0000256" key="2">
    <source>
        <dbReference type="ARBA" id="ARBA00001946"/>
    </source>
</evidence>
<dbReference type="Proteomes" id="UP000244898">
    <property type="component" value="Unassembled WGS sequence"/>
</dbReference>
<dbReference type="Gene3D" id="3.40.50.720">
    <property type="entry name" value="NAD(P)-binding Rossmann-like Domain"/>
    <property type="match status" value="1"/>
</dbReference>
<dbReference type="PANTHER" id="PTHR43237:SF4">
    <property type="entry name" value="NADP-DEPENDENT MALIC ENZYME"/>
    <property type="match status" value="1"/>
</dbReference>
<dbReference type="Pfam" id="PF01515">
    <property type="entry name" value="PTA_PTB"/>
    <property type="match status" value="1"/>
</dbReference>
<dbReference type="Pfam" id="PF03949">
    <property type="entry name" value="Malic_M"/>
    <property type="match status" value="1"/>
</dbReference>
<evidence type="ECO:0000259" key="11">
    <source>
        <dbReference type="SMART" id="SM00919"/>
    </source>
</evidence>
<dbReference type="FunFam" id="3.40.50.720:FF:000095">
    <property type="entry name" value="NADP-dependent malic enzyme"/>
    <property type="match status" value="1"/>
</dbReference>
<evidence type="ECO:0000256" key="3">
    <source>
        <dbReference type="ARBA" id="ARBA00007686"/>
    </source>
</evidence>
<evidence type="ECO:0000313" key="13">
    <source>
        <dbReference type="EMBL" id="SPJ27028.1"/>
    </source>
</evidence>
<evidence type="ECO:0000256" key="7">
    <source>
        <dbReference type="ARBA" id="ARBA00023268"/>
    </source>
</evidence>
<evidence type="ECO:0000256" key="1">
    <source>
        <dbReference type="ARBA" id="ARBA00001936"/>
    </source>
</evidence>
<dbReference type="InterPro" id="IPR042112">
    <property type="entry name" value="P_AcTrfase_dom2"/>
</dbReference>
<evidence type="ECO:0000313" key="14">
    <source>
        <dbReference type="Proteomes" id="UP000244898"/>
    </source>
</evidence>
<dbReference type="InterPro" id="IPR015884">
    <property type="entry name" value="Malic_enzyme_CS"/>
</dbReference>
<dbReference type="GO" id="GO:0046872">
    <property type="term" value="F:metal ion binding"/>
    <property type="evidence" value="ECO:0007669"/>
    <property type="project" value="UniProtKB-KW"/>
</dbReference>
<keyword evidence="14" id="KW-1185">Reference proteome</keyword>
<dbReference type="SUPFAM" id="SSF53659">
    <property type="entry name" value="Isocitrate/Isopropylmalate dehydrogenase-like"/>
    <property type="match status" value="1"/>
</dbReference>
<dbReference type="InterPro" id="IPR045213">
    <property type="entry name" value="Malic_NAD-bd_bact_type"/>
</dbReference>
<evidence type="ECO:0000256" key="4">
    <source>
        <dbReference type="ARBA" id="ARBA00008756"/>
    </source>
</evidence>
<dbReference type="InterPro" id="IPR012302">
    <property type="entry name" value="Malic_NAD-bd"/>
</dbReference>
<feature type="binding site" evidence="9">
    <location>
        <position position="192"/>
    </location>
    <ligand>
        <name>a divalent metal cation</name>
        <dbReference type="ChEBI" id="CHEBI:60240"/>
    </ligand>
</feature>
<keyword evidence="10" id="KW-0521">NADP</keyword>
<evidence type="ECO:0000256" key="9">
    <source>
        <dbReference type="PIRSR" id="PIRSR036684-2"/>
    </source>
</evidence>
<dbReference type="EC" id="1.1.1.40" evidence="13"/>
<dbReference type="EMBL" id="ONZG01000001">
    <property type="protein sequence ID" value="SPJ27028.1"/>
    <property type="molecule type" value="Genomic_DNA"/>
</dbReference>
<feature type="binding site" evidence="10">
    <location>
        <begin position="132"/>
        <end position="139"/>
    </location>
    <ligand>
        <name>NADP(+)</name>
        <dbReference type="ChEBI" id="CHEBI:58349"/>
    </ligand>
</feature>
<comment type="cofactor">
    <cofactor evidence="2">
        <name>Mg(2+)</name>
        <dbReference type="ChEBI" id="CHEBI:18420"/>
    </cofactor>
</comment>
<dbReference type="GO" id="GO:0004473">
    <property type="term" value="F:malate dehydrogenase (decarboxylating) (NADP+) activity"/>
    <property type="evidence" value="ECO:0007669"/>
    <property type="project" value="UniProtKB-EC"/>
</dbReference>
<accession>A0A2R8C3M1</accession>
<evidence type="ECO:0000256" key="8">
    <source>
        <dbReference type="PIRSR" id="PIRSR036684-1"/>
    </source>
</evidence>
<evidence type="ECO:0000256" key="6">
    <source>
        <dbReference type="ARBA" id="ARBA00023002"/>
    </source>
</evidence>
<dbReference type="PIRSF" id="PIRSF036684">
    <property type="entry name" value="ME_PTA"/>
    <property type="match status" value="1"/>
</dbReference>